<keyword evidence="3" id="KW-1185">Reference proteome</keyword>
<dbReference type="Pfam" id="PF05345">
    <property type="entry name" value="He_PIG"/>
    <property type="match status" value="1"/>
</dbReference>
<dbReference type="SUPFAM" id="SSF49313">
    <property type="entry name" value="Cadherin-like"/>
    <property type="match status" value="1"/>
</dbReference>
<dbReference type="KEGG" id="mdn:JT25_008430"/>
<feature type="chain" id="PRO_5007274509" description="Squalene cyclase C-terminal domain-containing protein" evidence="1">
    <location>
        <begin position="24"/>
        <end position="468"/>
    </location>
</feature>
<dbReference type="InterPro" id="IPR015919">
    <property type="entry name" value="Cadherin-like_sf"/>
</dbReference>
<dbReference type="Proteomes" id="UP000030512">
    <property type="component" value="Chromosome"/>
</dbReference>
<evidence type="ECO:0000256" key="1">
    <source>
        <dbReference type="SAM" id="SignalP"/>
    </source>
</evidence>
<protein>
    <recommendedName>
        <fullName evidence="4">Squalene cyclase C-terminal domain-containing protein</fullName>
    </recommendedName>
</protein>
<evidence type="ECO:0000313" key="3">
    <source>
        <dbReference type="Proteomes" id="UP000030512"/>
    </source>
</evidence>
<dbReference type="GO" id="GO:0005509">
    <property type="term" value="F:calcium ion binding"/>
    <property type="evidence" value="ECO:0007669"/>
    <property type="project" value="InterPro"/>
</dbReference>
<dbReference type="Gene3D" id="1.50.10.20">
    <property type="match status" value="2"/>
</dbReference>
<evidence type="ECO:0008006" key="4">
    <source>
        <dbReference type="Google" id="ProtNLM"/>
    </source>
</evidence>
<dbReference type="AlphaFoldDB" id="A0A126T367"/>
<dbReference type="InterPro" id="IPR013783">
    <property type="entry name" value="Ig-like_fold"/>
</dbReference>
<proteinExistence type="predicted"/>
<keyword evidence="1" id="KW-0732">Signal</keyword>
<accession>A0A126T367</accession>
<organism evidence="2 3">
    <name type="scientific">Methylomonas denitrificans</name>
    <dbReference type="NCBI Taxonomy" id="1538553"/>
    <lineage>
        <taxon>Bacteria</taxon>
        <taxon>Pseudomonadati</taxon>
        <taxon>Pseudomonadota</taxon>
        <taxon>Gammaproteobacteria</taxon>
        <taxon>Methylococcales</taxon>
        <taxon>Methylococcaceae</taxon>
        <taxon>Methylomonas</taxon>
    </lineage>
</organism>
<sequence>MEMKHLRFAAVCSGFLMATATLAAPVDDARLKAMAWLITHQNGDGSWQGTPGLEMAETAAAVEALVNAGMTKSDTYAKGVAWMQNHEAYSTDALARQAIALYKAGRDVSGLMSRLIALRNDTSQSWGAYDHFDGSSPDTSLALEAIKQTGTTYTSEFNAVCFIYGQQNTDFGWPYIKSDTGIPPSRITPTAFNLIALQRYNGYSVDCTNDQISNPISVFSYITSGIAWLKTQQKTPGGGFGEGSAGTVLETAQAYRALVTVAGANDPAAVSAQNFLIAQQQADGSWGGGDALLTTLTLAALPAATLADTDNDGLPDGTETQALLGTNPNVPDAFGLLKGNGRSIAGVTTAIPLTKAIIDQPYLSTLTANDGAPPYSWLLSSGQLPDGLSLDNNTGQITGIPTALGFYNFTYEVLAADMHTSVTNQIEVAEPGEPTQVPALPTWAMLIMGGLLFHIMRHIEQHKTRDPR</sequence>
<reference evidence="2 3" key="1">
    <citation type="journal article" date="2015" name="Environ. Microbiol.">
        <title>Methane oxidation coupled to nitrate reduction under hypoxia by the Gammaproteobacterium Methylomonas denitrificans, sp. nov. type strain FJG1.</title>
        <authorList>
            <person name="Kits K.D."/>
            <person name="Klotz M.G."/>
            <person name="Stein L.Y."/>
        </authorList>
    </citation>
    <scope>NUCLEOTIDE SEQUENCE [LARGE SCALE GENOMIC DNA]</scope>
    <source>
        <strain evidence="2 3">FJG1</strain>
    </source>
</reference>
<feature type="signal peptide" evidence="1">
    <location>
        <begin position="1"/>
        <end position="23"/>
    </location>
</feature>
<dbReference type="EMBL" id="CP014476">
    <property type="protein sequence ID" value="AMK76517.1"/>
    <property type="molecule type" value="Genomic_DNA"/>
</dbReference>
<dbReference type="OrthoDB" id="9178596at2"/>
<dbReference type="Gene3D" id="2.60.40.10">
    <property type="entry name" value="Immunoglobulins"/>
    <property type="match status" value="1"/>
</dbReference>
<dbReference type="STRING" id="1538553.JT25_008430"/>
<gene>
    <name evidence="2" type="ORF">JT25_008430</name>
</gene>
<dbReference type="SUPFAM" id="SSF48239">
    <property type="entry name" value="Terpenoid cyclases/Protein prenyltransferases"/>
    <property type="match status" value="1"/>
</dbReference>
<dbReference type="InterPro" id="IPR008930">
    <property type="entry name" value="Terpenoid_cyclase/PrenylTrfase"/>
</dbReference>
<dbReference type="GO" id="GO:0016020">
    <property type="term" value="C:membrane"/>
    <property type="evidence" value="ECO:0007669"/>
    <property type="project" value="InterPro"/>
</dbReference>
<name>A0A126T367_9GAMM</name>
<evidence type="ECO:0000313" key="2">
    <source>
        <dbReference type="EMBL" id="AMK76517.1"/>
    </source>
</evidence>